<proteinExistence type="predicted"/>
<comment type="caution">
    <text evidence="1">The sequence shown here is derived from an EMBL/GenBank/DDBJ whole genome shotgun (WGS) entry which is preliminary data.</text>
</comment>
<dbReference type="AlphaFoldDB" id="A0AAV5K2Q4"/>
<organism evidence="1 2">
    <name type="scientific">Rubroshorea leprosula</name>
    <dbReference type="NCBI Taxonomy" id="152421"/>
    <lineage>
        <taxon>Eukaryota</taxon>
        <taxon>Viridiplantae</taxon>
        <taxon>Streptophyta</taxon>
        <taxon>Embryophyta</taxon>
        <taxon>Tracheophyta</taxon>
        <taxon>Spermatophyta</taxon>
        <taxon>Magnoliopsida</taxon>
        <taxon>eudicotyledons</taxon>
        <taxon>Gunneridae</taxon>
        <taxon>Pentapetalae</taxon>
        <taxon>rosids</taxon>
        <taxon>malvids</taxon>
        <taxon>Malvales</taxon>
        <taxon>Dipterocarpaceae</taxon>
        <taxon>Rubroshorea</taxon>
    </lineage>
</organism>
<protein>
    <submittedName>
        <fullName evidence="1">Uncharacterized protein</fullName>
    </submittedName>
</protein>
<dbReference type="PANTHER" id="PTHR31050:SF3">
    <property type="entry name" value="OS08G0412800 PROTEIN"/>
    <property type="match status" value="1"/>
</dbReference>
<reference evidence="1 2" key="1">
    <citation type="journal article" date="2021" name="Commun. Biol.">
        <title>The genome of Shorea leprosula (Dipterocarpaceae) highlights the ecological relevance of drought in aseasonal tropical rainforests.</title>
        <authorList>
            <person name="Ng K.K.S."/>
            <person name="Kobayashi M.J."/>
            <person name="Fawcett J.A."/>
            <person name="Hatakeyama M."/>
            <person name="Paape T."/>
            <person name="Ng C.H."/>
            <person name="Ang C.C."/>
            <person name="Tnah L.H."/>
            <person name="Lee C.T."/>
            <person name="Nishiyama T."/>
            <person name="Sese J."/>
            <person name="O'Brien M.J."/>
            <person name="Copetti D."/>
            <person name="Mohd Noor M.I."/>
            <person name="Ong R.C."/>
            <person name="Putra M."/>
            <person name="Sireger I.Z."/>
            <person name="Indrioko S."/>
            <person name="Kosugi Y."/>
            <person name="Izuno A."/>
            <person name="Isagi Y."/>
            <person name="Lee S.L."/>
            <person name="Shimizu K.K."/>
        </authorList>
    </citation>
    <scope>NUCLEOTIDE SEQUENCE [LARGE SCALE GENOMIC DNA]</scope>
    <source>
        <strain evidence="1">214</strain>
    </source>
</reference>
<accession>A0AAV5K2Q4</accession>
<gene>
    <name evidence="1" type="ORF">SLEP1_g28559</name>
</gene>
<sequence length="422" mass="47572">MEYINIDLTAEMEEITKIKGVKVLISNMYVTRPLSMYKKSPDSLFSPPPDGPNSGILVVQDDEAASVCCLGLFKTSYLQGLPLPQNKKLEISYVAGVEETKTLHFLDVVFIPVLDQPLSSNRYYAIKPHGMQKGKAYTSSKVEDADTCCFFDSARDVAPEPLDPRNPYQQFEISIPRMTLNIGGSYTAKSMATDGIPPTFLRKRGWQANAPAPQEYELGEALGIDTALRARLPGFDFSISSKGPEPVVVGKWYCPFVFVREEPLKLRTSRSIYYEMTLEQKWERIFTCKNDDSKSRAVVEVDVVVKNEVVCVGGREVLEEERNLAGGFMWLRGGGYGGGDNSLGLSMAIVERIRWEEERVGWIGGNEKEVNVKRVEEVGGIGQWTKFDVYVLMERFVLKRMDGSLVLTYDFRHIHQIRTKLE</sequence>
<evidence type="ECO:0000313" key="2">
    <source>
        <dbReference type="Proteomes" id="UP001054252"/>
    </source>
</evidence>
<dbReference type="InterPro" id="IPR010683">
    <property type="entry name" value="DUF1262"/>
</dbReference>
<keyword evidence="2" id="KW-1185">Reference proteome</keyword>
<dbReference type="PANTHER" id="PTHR31050">
    <property type="entry name" value="OS08G0413200 PROTEIN"/>
    <property type="match status" value="1"/>
</dbReference>
<dbReference type="EMBL" id="BPVZ01000049">
    <property type="protein sequence ID" value="GKV18137.1"/>
    <property type="molecule type" value="Genomic_DNA"/>
</dbReference>
<name>A0AAV5K2Q4_9ROSI</name>
<dbReference type="Pfam" id="PF06880">
    <property type="entry name" value="DUF1262"/>
    <property type="match status" value="1"/>
</dbReference>
<dbReference type="Proteomes" id="UP001054252">
    <property type="component" value="Unassembled WGS sequence"/>
</dbReference>
<evidence type="ECO:0000313" key="1">
    <source>
        <dbReference type="EMBL" id="GKV18137.1"/>
    </source>
</evidence>